<evidence type="ECO:0000313" key="3">
    <source>
        <dbReference type="EnsemblPlants" id="KRH09833"/>
    </source>
</evidence>
<dbReference type="AlphaFoldDB" id="K7M8Y0"/>
<name>K7M8Y0_SOYBN</name>
<dbReference type="SMR" id="K7M8Y0"/>
<dbReference type="HOGENOM" id="CLU_2946297_0_0_1"/>
<dbReference type="PaxDb" id="3847-GLYMA15G01670.1"/>
<keyword evidence="4" id="KW-1185">Reference proteome</keyword>
<gene>
    <name evidence="2" type="ORF">GLYMA_15G013700</name>
</gene>
<keyword evidence="1" id="KW-0472">Membrane</keyword>
<reference evidence="2 3" key="1">
    <citation type="journal article" date="2010" name="Nature">
        <title>Genome sequence of the palaeopolyploid soybean.</title>
        <authorList>
            <person name="Schmutz J."/>
            <person name="Cannon S.B."/>
            <person name="Schlueter J."/>
            <person name="Ma J."/>
            <person name="Mitros T."/>
            <person name="Nelson W."/>
            <person name="Hyten D.L."/>
            <person name="Song Q."/>
            <person name="Thelen J.J."/>
            <person name="Cheng J."/>
            <person name="Xu D."/>
            <person name="Hellsten U."/>
            <person name="May G.D."/>
            <person name="Yu Y."/>
            <person name="Sakurai T."/>
            <person name="Umezawa T."/>
            <person name="Bhattacharyya M.K."/>
            <person name="Sandhu D."/>
            <person name="Valliyodan B."/>
            <person name="Lindquist E."/>
            <person name="Peto M."/>
            <person name="Grant D."/>
            <person name="Shu S."/>
            <person name="Goodstein D."/>
            <person name="Barry K."/>
            <person name="Futrell-Griggs M."/>
            <person name="Abernathy B."/>
            <person name="Du J."/>
            <person name="Tian Z."/>
            <person name="Zhu L."/>
            <person name="Gill N."/>
            <person name="Joshi T."/>
            <person name="Libault M."/>
            <person name="Sethuraman A."/>
            <person name="Zhang X.-C."/>
            <person name="Shinozaki K."/>
            <person name="Nguyen H.T."/>
            <person name="Wing R.A."/>
            <person name="Cregan P."/>
            <person name="Specht J."/>
            <person name="Grimwood J."/>
            <person name="Rokhsar D."/>
            <person name="Stacey G."/>
            <person name="Shoemaker R.C."/>
            <person name="Jackson S.A."/>
        </authorList>
    </citation>
    <scope>NUCLEOTIDE SEQUENCE [LARGE SCALE GENOMIC DNA]</scope>
    <source>
        <strain evidence="3">cv. Williams 82</strain>
        <tissue evidence="2">Callus</tissue>
    </source>
</reference>
<accession>K7M8Y0</accession>
<dbReference type="Gramene" id="KRH09833">
    <property type="protein sequence ID" value="KRH09833"/>
    <property type="gene ID" value="GLYMA_15G013700"/>
</dbReference>
<reference evidence="2" key="3">
    <citation type="submission" date="2018-07" db="EMBL/GenBank/DDBJ databases">
        <title>WGS assembly of Glycine max.</title>
        <authorList>
            <person name="Schmutz J."/>
            <person name="Cannon S."/>
            <person name="Schlueter J."/>
            <person name="Ma J."/>
            <person name="Mitros T."/>
            <person name="Nelson W."/>
            <person name="Hyten D."/>
            <person name="Song Q."/>
            <person name="Thelen J."/>
            <person name="Cheng J."/>
            <person name="Xu D."/>
            <person name="Hellsten U."/>
            <person name="May G."/>
            <person name="Yu Y."/>
            <person name="Sakurai T."/>
            <person name="Umezawa T."/>
            <person name="Bhattacharyya M."/>
            <person name="Sandhu D."/>
            <person name="Valliyodan B."/>
            <person name="Lindquist E."/>
            <person name="Peto M."/>
            <person name="Grant D."/>
            <person name="Shu S."/>
            <person name="Goodstein D."/>
            <person name="Barry K."/>
            <person name="Futrell-Griggs M."/>
            <person name="Abernathy B."/>
            <person name="Du J."/>
            <person name="Tian Z."/>
            <person name="Zhu L."/>
            <person name="Gill N."/>
            <person name="Joshi T."/>
            <person name="Libault M."/>
            <person name="Sethuraman A."/>
            <person name="Zhang X."/>
            <person name="Shinozaki K."/>
            <person name="Nguyen H."/>
            <person name="Wing R."/>
            <person name="Cregan P."/>
            <person name="Specht J."/>
            <person name="Grimwood J."/>
            <person name="Rokhsar D."/>
            <person name="Stacey G."/>
            <person name="Shoemaker R."/>
            <person name="Jackson S."/>
        </authorList>
    </citation>
    <scope>NUCLEOTIDE SEQUENCE</scope>
    <source>
        <tissue evidence="2">Callus</tissue>
    </source>
</reference>
<sequence length="60" mass="7138">MIMRNINLMMVFYFIIVSLMFFNLKCRSSQGYMKRFFGLVVCFLVLWICSALNFVILLVV</sequence>
<protein>
    <submittedName>
        <fullName evidence="2 3">Uncharacterized protein</fullName>
    </submittedName>
</protein>
<keyword evidence="1" id="KW-0812">Transmembrane</keyword>
<dbReference type="Proteomes" id="UP000008827">
    <property type="component" value="Chromosome 15"/>
</dbReference>
<dbReference type="InParanoid" id="K7M8Y0"/>
<organism evidence="2">
    <name type="scientific">Glycine max</name>
    <name type="common">Soybean</name>
    <name type="synonym">Glycine hispida</name>
    <dbReference type="NCBI Taxonomy" id="3847"/>
    <lineage>
        <taxon>Eukaryota</taxon>
        <taxon>Viridiplantae</taxon>
        <taxon>Streptophyta</taxon>
        <taxon>Embryophyta</taxon>
        <taxon>Tracheophyta</taxon>
        <taxon>Spermatophyta</taxon>
        <taxon>Magnoliopsida</taxon>
        <taxon>eudicotyledons</taxon>
        <taxon>Gunneridae</taxon>
        <taxon>Pentapetalae</taxon>
        <taxon>rosids</taxon>
        <taxon>fabids</taxon>
        <taxon>Fabales</taxon>
        <taxon>Fabaceae</taxon>
        <taxon>Papilionoideae</taxon>
        <taxon>50 kb inversion clade</taxon>
        <taxon>NPAAA clade</taxon>
        <taxon>indigoferoid/millettioid clade</taxon>
        <taxon>Phaseoleae</taxon>
        <taxon>Glycine</taxon>
        <taxon>Glycine subgen. Soja</taxon>
    </lineage>
</organism>
<evidence type="ECO:0000313" key="2">
    <source>
        <dbReference type="EMBL" id="KRH09833.1"/>
    </source>
</evidence>
<feature type="transmembrane region" description="Helical" evidence="1">
    <location>
        <begin position="36"/>
        <end position="59"/>
    </location>
</feature>
<proteinExistence type="predicted"/>
<keyword evidence="1" id="KW-1133">Transmembrane helix</keyword>
<reference evidence="3" key="2">
    <citation type="submission" date="2018-02" db="UniProtKB">
        <authorList>
            <consortium name="EnsemblPlants"/>
        </authorList>
    </citation>
    <scope>IDENTIFICATION</scope>
    <source>
        <strain evidence="3">Williams 82</strain>
    </source>
</reference>
<dbReference type="EnsemblPlants" id="KRH09833">
    <property type="protein sequence ID" value="KRH09833"/>
    <property type="gene ID" value="GLYMA_15G013700"/>
</dbReference>
<evidence type="ECO:0000256" key="1">
    <source>
        <dbReference type="SAM" id="Phobius"/>
    </source>
</evidence>
<feature type="transmembrane region" description="Helical" evidence="1">
    <location>
        <begin position="6"/>
        <end position="24"/>
    </location>
</feature>
<evidence type="ECO:0000313" key="4">
    <source>
        <dbReference type="Proteomes" id="UP000008827"/>
    </source>
</evidence>
<dbReference type="EMBL" id="CM000848">
    <property type="protein sequence ID" value="KRH09833.1"/>
    <property type="molecule type" value="Genomic_DNA"/>
</dbReference>